<evidence type="ECO:0000256" key="1">
    <source>
        <dbReference type="SAM" id="MobiDB-lite"/>
    </source>
</evidence>
<reference evidence="2 3" key="1">
    <citation type="submission" date="2024-06" db="EMBL/GenBank/DDBJ databases">
        <title>The Natural Products Discovery Center: Release of the First 8490 Sequenced Strains for Exploring Actinobacteria Biosynthetic Diversity.</title>
        <authorList>
            <person name="Kalkreuter E."/>
            <person name="Kautsar S.A."/>
            <person name="Yang D."/>
            <person name="Bader C.D."/>
            <person name="Teijaro C.N."/>
            <person name="Fluegel L."/>
            <person name="Davis C.M."/>
            <person name="Simpson J.R."/>
            <person name="Lauterbach L."/>
            <person name="Steele A.D."/>
            <person name="Gui C."/>
            <person name="Meng S."/>
            <person name="Li G."/>
            <person name="Viehrig K."/>
            <person name="Ye F."/>
            <person name="Su P."/>
            <person name="Kiefer A.F."/>
            <person name="Nichols A."/>
            <person name="Cepeda A.J."/>
            <person name="Yan W."/>
            <person name="Fan B."/>
            <person name="Jiang Y."/>
            <person name="Adhikari A."/>
            <person name="Zheng C.-J."/>
            <person name="Schuster L."/>
            <person name="Cowan T.M."/>
            <person name="Smanski M.J."/>
            <person name="Chevrette M.G."/>
            <person name="De Carvalho L.P.S."/>
            <person name="Shen B."/>
        </authorList>
    </citation>
    <scope>NUCLEOTIDE SEQUENCE [LARGE SCALE GENOMIC DNA]</scope>
    <source>
        <strain evidence="2 3">NPDC045974</strain>
    </source>
</reference>
<name>A0ABV3CGZ7_9ACTN</name>
<dbReference type="Proteomes" id="UP001551329">
    <property type="component" value="Unassembled WGS sequence"/>
</dbReference>
<organism evidence="2 3">
    <name type="scientific">Streptomyces narbonensis</name>
    <dbReference type="NCBI Taxonomy" id="67333"/>
    <lineage>
        <taxon>Bacteria</taxon>
        <taxon>Bacillati</taxon>
        <taxon>Actinomycetota</taxon>
        <taxon>Actinomycetes</taxon>
        <taxon>Kitasatosporales</taxon>
        <taxon>Streptomycetaceae</taxon>
        <taxon>Streptomyces</taxon>
    </lineage>
</organism>
<protein>
    <submittedName>
        <fullName evidence="2">Uncharacterized protein</fullName>
    </submittedName>
</protein>
<feature type="region of interest" description="Disordered" evidence="1">
    <location>
        <begin position="86"/>
        <end position="145"/>
    </location>
</feature>
<sequence>MVIIRPAIPSETAKLDPIEVSKPIGRISVVTIEKIPSITETTANQDRKGERSGGSAEGDVERVVAVDTGHVLKGGRLMRKADCAVRGGSTSPAGAGIHVRQDSDADVRPGPPVTRWTRPHPVEELPGDKALVPTERAGAIRSNDL</sequence>
<keyword evidence="3" id="KW-1185">Reference proteome</keyword>
<gene>
    <name evidence="2" type="ORF">AB0A88_28435</name>
</gene>
<dbReference type="RefSeq" id="WP_360020502.1">
    <property type="nucleotide sequence ID" value="NZ_JBEZAE010000023.1"/>
</dbReference>
<feature type="region of interest" description="Disordered" evidence="1">
    <location>
        <begin position="37"/>
        <end position="62"/>
    </location>
</feature>
<accession>A0ABV3CGZ7</accession>
<evidence type="ECO:0000313" key="2">
    <source>
        <dbReference type="EMBL" id="MEU7074034.1"/>
    </source>
</evidence>
<evidence type="ECO:0000313" key="3">
    <source>
        <dbReference type="Proteomes" id="UP001551329"/>
    </source>
</evidence>
<comment type="caution">
    <text evidence="2">The sequence shown here is derived from an EMBL/GenBank/DDBJ whole genome shotgun (WGS) entry which is preliminary data.</text>
</comment>
<proteinExistence type="predicted"/>
<dbReference type="EMBL" id="JBEZAE010000023">
    <property type="protein sequence ID" value="MEU7074034.1"/>
    <property type="molecule type" value="Genomic_DNA"/>
</dbReference>